<dbReference type="AlphaFoldDB" id="A0A4Y1ZSX9"/>
<evidence type="ECO:0000313" key="2">
    <source>
        <dbReference type="Proteomes" id="UP000499080"/>
    </source>
</evidence>
<name>A0A4Y1ZSX9_ARAVE</name>
<protein>
    <submittedName>
        <fullName evidence="1">Uncharacterized protein</fullName>
    </submittedName>
</protein>
<dbReference type="Proteomes" id="UP000499080">
    <property type="component" value="Unassembled WGS sequence"/>
</dbReference>
<organism evidence="1 2">
    <name type="scientific">Araneus ventricosus</name>
    <name type="common">Orbweaver spider</name>
    <name type="synonym">Epeira ventricosa</name>
    <dbReference type="NCBI Taxonomy" id="182803"/>
    <lineage>
        <taxon>Eukaryota</taxon>
        <taxon>Metazoa</taxon>
        <taxon>Ecdysozoa</taxon>
        <taxon>Arthropoda</taxon>
        <taxon>Chelicerata</taxon>
        <taxon>Arachnida</taxon>
        <taxon>Araneae</taxon>
        <taxon>Araneomorphae</taxon>
        <taxon>Entelegynae</taxon>
        <taxon>Araneoidea</taxon>
        <taxon>Araneidae</taxon>
        <taxon>Araneus</taxon>
    </lineage>
</organism>
<sequence length="117" mass="12639">MVAETVSGCGLQRVAGLCGLDTAPEEMAHEETAMYPYRVAGRGLDTAEGNGLARKRRCTARGRSWFDTGLPEGNALPRGNGDAPHVVCRGLVVLRKMAAARETAMHPHVGRVVVWRR</sequence>
<proteinExistence type="predicted"/>
<keyword evidence="2" id="KW-1185">Reference proteome</keyword>
<gene>
    <name evidence="1" type="ORF">AVEN_115824_1</name>
</gene>
<accession>A0A4Y1ZSX9</accession>
<reference evidence="1 2" key="1">
    <citation type="journal article" date="2019" name="Sci. Rep.">
        <title>Orb-weaving spider Araneus ventricosus genome elucidates the spidroin gene catalogue.</title>
        <authorList>
            <person name="Kono N."/>
            <person name="Nakamura H."/>
            <person name="Ohtoshi R."/>
            <person name="Moran D.A.P."/>
            <person name="Shinohara A."/>
            <person name="Yoshida Y."/>
            <person name="Fujiwara M."/>
            <person name="Mori M."/>
            <person name="Tomita M."/>
            <person name="Arakawa K."/>
        </authorList>
    </citation>
    <scope>NUCLEOTIDE SEQUENCE [LARGE SCALE GENOMIC DNA]</scope>
</reference>
<comment type="caution">
    <text evidence="1">The sequence shown here is derived from an EMBL/GenBank/DDBJ whole genome shotgun (WGS) entry which is preliminary data.</text>
</comment>
<dbReference type="EMBL" id="BGPR01077155">
    <property type="protein sequence ID" value="GBL64336.1"/>
    <property type="molecule type" value="Genomic_DNA"/>
</dbReference>
<evidence type="ECO:0000313" key="1">
    <source>
        <dbReference type="EMBL" id="GBL64336.1"/>
    </source>
</evidence>